<dbReference type="SMART" id="SM00797">
    <property type="entry name" value="AHS2"/>
    <property type="match status" value="1"/>
</dbReference>
<dbReference type="GO" id="GO:0005524">
    <property type="term" value="F:ATP binding"/>
    <property type="evidence" value="ECO:0007669"/>
    <property type="project" value="UniProtKB-KW"/>
</dbReference>
<dbReference type="EMBL" id="LYRP01000001">
    <property type="protein sequence ID" value="OAT78700.1"/>
    <property type="molecule type" value="Genomic_DNA"/>
</dbReference>
<dbReference type="InterPro" id="IPR029000">
    <property type="entry name" value="Cyclophilin-like_dom_sf"/>
</dbReference>
<gene>
    <name evidence="6" type="ORF">A9B99_03010</name>
</gene>
<dbReference type="Pfam" id="PF02682">
    <property type="entry name" value="CT_C_D"/>
    <property type="match status" value="1"/>
</dbReference>
<comment type="caution">
    <text evidence="6">The sequence shown here is derived from an EMBL/GenBank/DDBJ whole genome shotgun (WGS) entry which is preliminary data.</text>
</comment>
<dbReference type="SUPFAM" id="SSF160467">
    <property type="entry name" value="PH0987 N-terminal domain-like"/>
    <property type="match status" value="1"/>
</dbReference>
<proteinExistence type="predicted"/>
<protein>
    <submittedName>
        <fullName evidence="6">Allophanate hydrolase</fullName>
    </submittedName>
</protein>
<dbReference type="Gene3D" id="3.30.1360.40">
    <property type="match status" value="1"/>
</dbReference>
<sequence>MRFLPCSLSSFLVELDTLDDTLAVFAALQATPLPGVEEIIPAARTLLIHFDPTLTQGRQLSAAIRQLDGQAQVQRAGKVVNIPVQYTGDDLGEMAEYLGLSVETLIQRHTGSLWQVAFCGFAPGFAYLVSREAGIQVPRRASPRTRIPAGSVGLAGEFSGIYPHASPGGWQLIGRTAETLFALDRQPPALLQPGMQVQFVDATRSPVCVPVVKPQPLQQPVSGSAVMSVTSPGLQTLFQDAGRAGQASMGISPSGALDQAAWRRANWLVGNASHLPALEITAGGFSASILAPMVVALTGAPCPVMVSCADGTHFTASAEAPLALEAGDQLRLGAPARGVRSYLARRGGWAVTPQLGSASRDTLAQVGPEPLQAGTHLYAGNTPPHSAVQPAAMGLPLLPAPSETITLDIIPGPRCGWFSDEALTRLTSQCWQVTPQSNRIGLRLQGEFPLTRSDNRELPSEGTCIGAIQVPANGQPVLFLADHPLTGGYPVIGAVAHYHLDIAGQLPPGCRIRFRAIRPFTVFEEYEE</sequence>
<dbReference type="NCBIfam" id="TIGR00724">
    <property type="entry name" value="urea_amlyse_rel"/>
    <property type="match status" value="1"/>
</dbReference>
<dbReference type="Pfam" id="PF02626">
    <property type="entry name" value="CT_A_B"/>
    <property type="match status" value="1"/>
</dbReference>
<dbReference type="InterPro" id="IPR052708">
    <property type="entry name" value="PxpC"/>
</dbReference>
<keyword evidence="2 6" id="KW-0378">Hydrolase</keyword>
<evidence type="ECO:0000256" key="1">
    <source>
        <dbReference type="ARBA" id="ARBA00022741"/>
    </source>
</evidence>
<name>A0A1B7L8Y1_9ENTR</name>
<evidence type="ECO:0000313" key="6">
    <source>
        <dbReference type="EMBL" id="OAT78700.1"/>
    </source>
</evidence>
<dbReference type="InterPro" id="IPR003778">
    <property type="entry name" value="CT_A_B"/>
</dbReference>
<reference evidence="7" key="1">
    <citation type="submission" date="2016-05" db="EMBL/GenBank/DDBJ databases">
        <authorList>
            <person name="Behera P."/>
            <person name="Vaishampayan P."/>
            <person name="Singh N."/>
            <person name="Raina V."/>
            <person name="Suar M."/>
            <person name="Pattnaik A."/>
            <person name="Rastogi G."/>
        </authorList>
    </citation>
    <scope>NUCLEOTIDE SEQUENCE [LARGE SCALE GENOMIC DNA]</scope>
    <source>
        <strain evidence="7">MP23</strain>
    </source>
</reference>
<evidence type="ECO:0000313" key="7">
    <source>
        <dbReference type="Proteomes" id="UP000078225"/>
    </source>
</evidence>
<evidence type="ECO:0000256" key="3">
    <source>
        <dbReference type="ARBA" id="ARBA00022840"/>
    </source>
</evidence>
<accession>A0A1B7L8Y1</accession>
<dbReference type="SUPFAM" id="SSF50891">
    <property type="entry name" value="Cyclophilin-like"/>
    <property type="match status" value="2"/>
</dbReference>
<keyword evidence="1" id="KW-0547">Nucleotide-binding</keyword>
<evidence type="ECO:0000259" key="4">
    <source>
        <dbReference type="SMART" id="SM00796"/>
    </source>
</evidence>
<dbReference type="RefSeq" id="WP_064594504.1">
    <property type="nucleotide sequence ID" value="NZ_LYRP01000001.1"/>
</dbReference>
<dbReference type="GO" id="GO:0016787">
    <property type="term" value="F:hydrolase activity"/>
    <property type="evidence" value="ECO:0007669"/>
    <property type="project" value="UniProtKB-KW"/>
</dbReference>
<dbReference type="PANTHER" id="PTHR43309">
    <property type="entry name" value="5-OXOPROLINASE SUBUNIT C"/>
    <property type="match status" value="1"/>
</dbReference>
<dbReference type="InterPro" id="IPR003833">
    <property type="entry name" value="CT_C_D"/>
</dbReference>
<dbReference type="Gene3D" id="2.40.100.10">
    <property type="entry name" value="Cyclophilin-like"/>
    <property type="match status" value="2"/>
</dbReference>
<dbReference type="AlphaFoldDB" id="A0A1B7L8Y1"/>
<dbReference type="OrthoDB" id="9768696at2"/>
<keyword evidence="7" id="KW-1185">Reference proteome</keyword>
<evidence type="ECO:0000259" key="5">
    <source>
        <dbReference type="SMART" id="SM00797"/>
    </source>
</evidence>
<keyword evidence="3" id="KW-0067">ATP-binding</keyword>
<organism evidence="6 7">
    <name type="scientific">Mangrovibacter phragmitis</name>
    <dbReference type="NCBI Taxonomy" id="1691903"/>
    <lineage>
        <taxon>Bacteria</taxon>
        <taxon>Pseudomonadati</taxon>
        <taxon>Pseudomonadota</taxon>
        <taxon>Gammaproteobacteria</taxon>
        <taxon>Enterobacterales</taxon>
        <taxon>Enterobacteriaceae</taxon>
        <taxon>Mangrovibacter</taxon>
    </lineage>
</organism>
<dbReference type="SMART" id="SM00796">
    <property type="entry name" value="AHS1"/>
    <property type="match status" value="1"/>
</dbReference>
<dbReference type="Proteomes" id="UP000078225">
    <property type="component" value="Unassembled WGS sequence"/>
</dbReference>
<evidence type="ECO:0000256" key="2">
    <source>
        <dbReference type="ARBA" id="ARBA00022801"/>
    </source>
</evidence>
<feature type="domain" description="Carboxyltransferase" evidence="5">
    <location>
        <begin position="248"/>
        <end position="528"/>
    </location>
</feature>
<dbReference type="STRING" id="1691903.A9B99_03010"/>
<dbReference type="PANTHER" id="PTHR43309:SF3">
    <property type="entry name" value="5-OXOPROLINASE SUBUNIT C"/>
    <property type="match status" value="1"/>
</dbReference>
<feature type="domain" description="Carboxyltransferase" evidence="4">
    <location>
        <begin position="1"/>
        <end position="191"/>
    </location>
</feature>